<dbReference type="PROSITE" id="PS51367">
    <property type="entry name" value="THAUMATIN_2"/>
    <property type="match status" value="1"/>
</dbReference>
<dbReference type="Proteomes" id="UP000663879">
    <property type="component" value="Unassembled WGS sequence"/>
</dbReference>
<dbReference type="SUPFAM" id="SSF49870">
    <property type="entry name" value="Osmotin, thaumatin-like protein"/>
    <property type="match status" value="1"/>
</dbReference>
<reference evidence="1" key="1">
    <citation type="submission" date="2021-02" db="EMBL/GenBank/DDBJ databases">
        <authorList>
            <person name="Nowell W R."/>
        </authorList>
    </citation>
    <scope>NUCLEOTIDE SEQUENCE</scope>
    <source>
        <strain evidence="1">Ploen Becks lab</strain>
    </source>
</reference>
<comment type="caution">
    <text evidence="1">The sequence shown here is derived from an EMBL/GenBank/DDBJ whole genome shotgun (WGS) entry which is preliminary data.</text>
</comment>
<dbReference type="Gene3D" id="2.60.110.10">
    <property type="entry name" value="Thaumatin"/>
    <property type="match status" value="1"/>
</dbReference>
<dbReference type="InterPro" id="IPR001938">
    <property type="entry name" value="Thaumatin"/>
</dbReference>
<gene>
    <name evidence="1" type="ORF">OXX778_LOCUS22529</name>
</gene>
<dbReference type="OrthoDB" id="430315at2759"/>
<dbReference type="Pfam" id="PF00314">
    <property type="entry name" value="Thaumatin"/>
    <property type="match status" value="1"/>
</dbReference>
<dbReference type="EMBL" id="CAJNOC010009733">
    <property type="protein sequence ID" value="CAF1132308.1"/>
    <property type="molecule type" value="Genomic_DNA"/>
</dbReference>
<feature type="non-terminal residue" evidence="1">
    <location>
        <position position="1"/>
    </location>
</feature>
<protein>
    <submittedName>
        <fullName evidence="1">Uncharacterized protein</fullName>
    </submittedName>
</protein>
<feature type="non-terminal residue" evidence="1">
    <location>
        <position position="73"/>
    </location>
</feature>
<proteinExistence type="predicted"/>
<dbReference type="PANTHER" id="PTHR31013:SF12">
    <property type="entry name" value="PATHOGENESIS-RELATED PROTEIN 5-LIKE"/>
    <property type="match status" value="1"/>
</dbReference>
<accession>A0A814RCZ9</accession>
<dbReference type="AlphaFoldDB" id="A0A814RCZ9"/>
<evidence type="ECO:0000313" key="2">
    <source>
        <dbReference type="Proteomes" id="UP000663879"/>
    </source>
</evidence>
<evidence type="ECO:0000313" key="1">
    <source>
        <dbReference type="EMBL" id="CAF1132308.1"/>
    </source>
</evidence>
<organism evidence="1 2">
    <name type="scientific">Brachionus calyciflorus</name>
    <dbReference type="NCBI Taxonomy" id="104777"/>
    <lineage>
        <taxon>Eukaryota</taxon>
        <taxon>Metazoa</taxon>
        <taxon>Spiralia</taxon>
        <taxon>Gnathifera</taxon>
        <taxon>Rotifera</taxon>
        <taxon>Eurotatoria</taxon>
        <taxon>Monogononta</taxon>
        <taxon>Pseudotrocha</taxon>
        <taxon>Ploima</taxon>
        <taxon>Brachionidae</taxon>
        <taxon>Brachionus</taxon>
    </lineage>
</organism>
<dbReference type="PANTHER" id="PTHR31013">
    <property type="entry name" value="THAUMATIN FAMILY PROTEIN-RELATED"/>
    <property type="match status" value="1"/>
</dbReference>
<name>A0A814RCZ9_9BILA</name>
<sequence length="73" mass="8311">WFIRNYRGLTLGLKGLSACEKFRTDQYCCRDAFGTPQTCKSSNWPVNYPSVFKQACPSANSYAYDDSTSTFFV</sequence>
<dbReference type="InterPro" id="IPR037176">
    <property type="entry name" value="Osmotin/thaumatin-like_sf"/>
</dbReference>
<keyword evidence="2" id="KW-1185">Reference proteome</keyword>